<dbReference type="InterPro" id="IPR008258">
    <property type="entry name" value="Transglycosylase_SLT_dom_1"/>
</dbReference>
<feature type="domain" description="Transglycosylase SLT" evidence="2">
    <location>
        <begin position="1"/>
        <end position="82"/>
    </location>
</feature>
<dbReference type="Gene3D" id="1.10.530.10">
    <property type="match status" value="1"/>
</dbReference>
<comment type="similarity">
    <text evidence="1">Belongs to the virb1 family.</text>
</comment>
<gene>
    <name evidence="3" type="ORF">TH25_19295</name>
</gene>
<dbReference type="EMBL" id="JPWH01000019">
    <property type="protein sequence ID" value="RCK44805.1"/>
    <property type="molecule type" value="Genomic_DNA"/>
</dbReference>
<evidence type="ECO:0000313" key="4">
    <source>
        <dbReference type="Proteomes" id="UP000252517"/>
    </source>
</evidence>
<dbReference type="AlphaFoldDB" id="A0A367WTL2"/>
<evidence type="ECO:0000256" key="1">
    <source>
        <dbReference type="ARBA" id="ARBA00009387"/>
    </source>
</evidence>
<proteinExistence type="inferred from homology"/>
<evidence type="ECO:0000313" key="3">
    <source>
        <dbReference type="EMBL" id="RCK44805.1"/>
    </source>
</evidence>
<comment type="caution">
    <text evidence="3">The sequence shown here is derived from an EMBL/GenBank/DDBJ whole genome shotgun (WGS) entry which is preliminary data.</text>
</comment>
<dbReference type="Pfam" id="PF01464">
    <property type="entry name" value="SLT"/>
    <property type="match status" value="1"/>
</dbReference>
<dbReference type="Proteomes" id="UP000252517">
    <property type="component" value="Unassembled WGS sequence"/>
</dbReference>
<protein>
    <recommendedName>
        <fullName evidence="2">Transglycosylase SLT domain-containing protein</fullName>
    </recommendedName>
</protein>
<name>A0A367WTL2_9PROT</name>
<organism evidence="3 4">
    <name type="scientific">Thalassospira profundimaris</name>
    <dbReference type="NCBI Taxonomy" id="502049"/>
    <lineage>
        <taxon>Bacteria</taxon>
        <taxon>Pseudomonadati</taxon>
        <taxon>Pseudomonadota</taxon>
        <taxon>Alphaproteobacteria</taxon>
        <taxon>Rhodospirillales</taxon>
        <taxon>Thalassospiraceae</taxon>
        <taxon>Thalassospira</taxon>
    </lineage>
</organism>
<reference evidence="3 4" key="1">
    <citation type="submission" date="2014-07" db="EMBL/GenBank/DDBJ databases">
        <title>Draft genome sequence of Thalassospira profundimaris S25-3-2.</title>
        <authorList>
            <person name="Lai Q."/>
            <person name="Shao Z."/>
        </authorList>
    </citation>
    <scope>NUCLEOTIDE SEQUENCE [LARGE SCALE GENOMIC DNA]</scope>
    <source>
        <strain evidence="3 4">S25-3-2</strain>
    </source>
</reference>
<evidence type="ECO:0000259" key="2">
    <source>
        <dbReference type="Pfam" id="PF01464"/>
    </source>
</evidence>
<dbReference type="InterPro" id="IPR023346">
    <property type="entry name" value="Lysozyme-like_dom_sf"/>
</dbReference>
<sequence>MGLCQFMPGTWDQIAGELDFPANASAFAPELSIEAAAYYMGRLRAQWSAPRPETDRHSLALASYNGGLGNILAAQAKCQGANGYEQIITCLPQVTGAHSRETINYVDHVWRYFKIMLLGD</sequence>
<dbReference type="SUPFAM" id="SSF53955">
    <property type="entry name" value="Lysozyme-like"/>
    <property type="match status" value="1"/>
</dbReference>
<accession>A0A367WTL2</accession>